<evidence type="ECO:0000256" key="1">
    <source>
        <dbReference type="SAM" id="MobiDB-lite"/>
    </source>
</evidence>
<proteinExistence type="predicted"/>
<accession>A0A9W6NEG4</accession>
<feature type="compositionally biased region" description="Basic and acidic residues" evidence="1">
    <location>
        <begin position="44"/>
        <end position="62"/>
    </location>
</feature>
<reference evidence="2" key="1">
    <citation type="journal article" date="2014" name="Int. J. Syst. Evol. Microbiol.">
        <title>Complete genome sequence of Corynebacterium casei LMG S-19264T (=DSM 44701T), isolated from a smear-ripened cheese.</title>
        <authorList>
            <consortium name="US DOE Joint Genome Institute (JGI-PGF)"/>
            <person name="Walter F."/>
            <person name="Albersmeier A."/>
            <person name="Kalinowski J."/>
            <person name="Ruckert C."/>
        </authorList>
    </citation>
    <scope>NUCLEOTIDE SEQUENCE</scope>
    <source>
        <strain evidence="2">VKM B-2935</strain>
    </source>
</reference>
<evidence type="ECO:0000313" key="2">
    <source>
        <dbReference type="EMBL" id="GLK88659.1"/>
    </source>
</evidence>
<feature type="region of interest" description="Disordered" evidence="1">
    <location>
        <begin position="44"/>
        <end position="65"/>
    </location>
</feature>
<name>A0A9W6NEG4_9PSED</name>
<dbReference type="AlphaFoldDB" id="A0A9W6NEG4"/>
<reference evidence="2" key="2">
    <citation type="submission" date="2023-01" db="EMBL/GenBank/DDBJ databases">
        <authorList>
            <person name="Sun Q."/>
            <person name="Evtushenko L."/>
        </authorList>
    </citation>
    <scope>NUCLEOTIDE SEQUENCE</scope>
    <source>
        <strain evidence="2">VKM B-2935</strain>
    </source>
</reference>
<protein>
    <submittedName>
        <fullName evidence="2">Uncharacterized protein</fullName>
    </submittedName>
</protein>
<sequence>MCPAFKPSPDDQSETISSFEEESRYKGVLCAPITVSRKILDSRLRGNDGEKGTNLRRPREGGDPESFVLRGGAHSTPYVVDNPFNTIRLNNAARCSSGGRPPLG</sequence>
<dbReference type="EMBL" id="BSFN01000004">
    <property type="protein sequence ID" value="GLK88659.1"/>
    <property type="molecule type" value="Genomic_DNA"/>
</dbReference>
<comment type="caution">
    <text evidence="2">The sequence shown here is derived from an EMBL/GenBank/DDBJ whole genome shotgun (WGS) entry which is preliminary data.</text>
</comment>
<organism evidence="2 3">
    <name type="scientific">Pseudomonas turukhanskensis</name>
    <dbReference type="NCBI Taxonomy" id="1806536"/>
    <lineage>
        <taxon>Bacteria</taxon>
        <taxon>Pseudomonadati</taxon>
        <taxon>Pseudomonadota</taxon>
        <taxon>Gammaproteobacteria</taxon>
        <taxon>Pseudomonadales</taxon>
        <taxon>Pseudomonadaceae</taxon>
        <taxon>Pseudomonas</taxon>
    </lineage>
</organism>
<dbReference type="Proteomes" id="UP001143328">
    <property type="component" value="Unassembled WGS sequence"/>
</dbReference>
<keyword evidence="3" id="KW-1185">Reference proteome</keyword>
<gene>
    <name evidence="2" type="ORF">GCM10017655_17210</name>
</gene>
<evidence type="ECO:0000313" key="3">
    <source>
        <dbReference type="Proteomes" id="UP001143328"/>
    </source>
</evidence>